<dbReference type="Gene3D" id="3.40.50.150">
    <property type="entry name" value="Vaccinia Virus protein VP39"/>
    <property type="match status" value="1"/>
</dbReference>
<feature type="domain" description="MmeI-like helicase spacer" evidence="6">
    <location>
        <begin position="184"/>
        <end position="263"/>
    </location>
</feature>
<evidence type="ECO:0000313" key="10">
    <source>
        <dbReference type="EMBL" id="RZT66377.1"/>
    </source>
</evidence>
<protein>
    <recommendedName>
        <fullName evidence="1">site-specific DNA-methyltransferase (adenine-specific)</fullName>
        <ecNumber evidence="1">2.1.1.72</ecNumber>
    </recommendedName>
</protein>
<proteinExistence type="predicted"/>
<evidence type="ECO:0000259" key="8">
    <source>
        <dbReference type="Pfam" id="PF20467"/>
    </source>
</evidence>
<dbReference type="Pfam" id="PF20464">
    <property type="entry name" value="MmeI_N"/>
    <property type="match status" value="1"/>
</dbReference>
<dbReference type="InterPro" id="IPR046816">
    <property type="entry name" value="MmeI_Mtase"/>
</dbReference>
<gene>
    <name evidence="10" type="ORF">EV139_1814</name>
</gene>
<dbReference type="InterPro" id="IPR046819">
    <property type="entry name" value="MmeI_hel"/>
</dbReference>
<sequence length="938" mass="104664">MSMNAIRSRAAKLSIDWKDVPATEKQHAQSFVRDLLGVYGITETRAAFYEKRVKRSSTGGDGYIDALIPGVLAIEMKSAGEDLEKAERQALDYLDDLPDAEMPRWVLSCDFRRFRLLDIHADRQDPVEEFELGELRDEADKLAFLAGYGERQFGSVQQEQASIKAAKLMAGLYEALEGSGYDDHEASVFLVRTLFAMYADDAGVWPERDIFLEFLETRTAEDGSDLGAQLSLLYQVLGTEPSKRQSTLDESMARFPYVNGGVFEGPLSIPSFDAVMRQRLIDASKFNWSSISPAIFGSMFQAVKNKTARRELGEHYTTEPNIMKVISPMFLDELRDQFLDGFYDSGKLQRLRKRMGEMQFLDPACGCGNFLVVAYRELRALDLEVLQQLLNLGAVKPTLTFLEESLVVRIDQFHGIEIEEWPAQIASTAMHLVEHQANMAMELALGMAPETLPLDKVQTIRVGNALRIDWSDVVEPTEKLYVLGNPPFVGYDQRTADQKLDLQVVWGTEKIGRLDYVTGWHAQSIKLFQKSDYDGEFAFVSTNSITQGEPVPLLFGPLKAEGWRIKFAHRTFMWTSEAPDAASVHCNIVGFARGRRGPGEGRLFSYPDLRGNPEETRAKVINAYLLDAADVIVQKRTQPLSPLVPKVANGNVAGDTKRGEENKGGLVMSIEEMEAVRATDSVAAQYVRPFVGGEDFLNGRIRYCLWLTDMDPQDVGQSPELRRRLSNVRDVRSRSTEPSTVKLADTPYLFKHIAQPTTEYVCIPRTVSENRTYLAVGYLSPDFIVSNGSFWAEDPTGLVFAIASSAAFIAWQRAVGGRLKSDPRFANTLTWNTFPVPIPKEAQREAIIEAGSAVLEARALRPGLSLADHYNPLAMTPELVRAHRRLDAAIDSLLGLKGEVDDRARQQALFSSYEKLSGANELAIGTQKRTKRTASAGR</sequence>
<dbReference type="SUPFAM" id="SSF53335">
    <property type="entry name" value="S-adenosyl-L-methionine-dependent methyltransferases"/>
    <property type="match status" value="1"/>
</dbReference>
<keyword evidence="11" id="KW-1185">Reference proteome</keyword>
<dbReference type="InterPro" id="IPR046818">
    <property type="entry name" value="MmeI_C"/>
</dbReference>
<evidence type="ECO:0000259" key="6">
    <source>
        <dbReference type="Pfam" id="PF20465"/>
    </source>
</evidence>
<dbReference type="GO" id="GO:0032259">
    <property type="term" value="P:methylation"/>
    <property type="evidence" value="ECO:0007669"/>
    <property type="project" value="UniProtKB-KW"/>
</dbReference>
<dbReference type="Pfam" id="PF20473">
    <property type="entry name" value="MmeI_Mtase"/>
    <property type="match status" value="1"/>
</dbReference>
<comment type="caution">
    <text evidence="10">The sequence shown here is derived from an EMBL/GenBank/DDBJ whole genome shotgun (WGS) entry which is preliminary data.</text>
</comment>
<reference evidence="10 11" key="1">
    <citation type="journal article" date="2015" name="Stand. Genomic Sci.">
        <title>Genomic Encyclopedia of Bacterial and Archaeal Type Strains, Phase III: the genomes of soil and plant-associated and newly described type strains.</title>
        <authorList>
            <person name="Whitman W.B."/>
            <person name="Woyke T."/>
            <person name="Klenk H.P."/>
            <person name="Zhou Y."/>
            <person name="Lilburn T.G."/>
            <person name="Beck B.J."/>
            <person name="De Vos P."/>
            <person name="Vandamme P."/>
            <person name="Eisen J.A."/>
            <person name="Garrity G."/>
            <person name="Hugenholtz P."/>
            <person name="Kyrpides N.C."/>
        </authorList>
    </citation>
    <scope>NUCLEOTIDE SEQUENCE [LARGE SCALE GENOMIC DNA]</scope>
    <source>
        <strain evidence="10 11">RF6</strain>
    </source>
</reference>
<evidence type="ECO:0000259" key="9">
    <source>
        <dbReference type="Pfam" id="PF20473"/>
    </source>
</evidence>
<dbReference type="InterPro" id="IPR050953">
    <property type="entry name" value="N4_N6_ade-DNA_methylase"/>
</dbReference>
<evidence type="ECO:0000259" key="5">
    <source>
        <dbReference type="Pfam" id="PF20464"/>
    </source>
</evidence>
<feature type="domain" description="MmeI-like DNA-methyltransferase" evidence="9">
    <location>
        <begin position="346"/>
        <end position="593"/>
    </location>
</feature>
<evidence type="ECO:0000256" key="3">
    <source>
        <dbReference type="ARBA" id="ARBA00022679"/>
    </source>
</evidence>
<dbReference type="InterPro" id="IPR046820">
    <property type="entry name" value="MmeI_TRD"/>
</dbReference>
<feature type="domain" description="MmeI-like C-terminal" evidence="8">
    <location>
        <begin position="840"/>
        <end position="917"/>
    </location>
</feature>
<comment type="catalytic activity">
    <reaction evidence="4">
        <text>a 2'-deoxyadenosine in DNA + S-adenosyl-L-methionine = an N(6)-methyl-2'-deoxyadenosine in DNA + S-adenosyl-L-homocysteine + H(+)</text>
        <dbReference type="Rhea" id="RHEA:15197"/>
        <dbReference type="Rhea" id="RHEA-COMP:12418"/>
        <dbReference type="Rhea" id="RHEA-COMP:12419"/>
        <dbReference type="ChEBI" id="CHEBI:15378"/>
        <dbReference type="ChEBI" id="CHEBI:57856"/>
        <dbReference type="ChEBI" id="CHEBI:59789"/>
        <dbReference type="ChEBI" id="CHEBI:90615"/>
        <dbReference type="ChEBI" id="CHEBI:90616"/>
        <dbReference type="EC" id="2.1.1.72"/>
    </reaction>
</comment>
<evidence type="ECO:0000256" key="1">
    <source>
        <dbReference type="ARBA" id="ARBA00011900"/>
    </source>
</evidence>
<dbReference type="InterPro" id="IPR046817">
    <property type="entry name" value="MmeI_N"/>
</dbReference>
<dbReference type="Proteomes" id="UP000291832">
    <property type="component" value="Unassembled WGS sequence"/>
</dbReference>
<dbReference type="Pfam" id="PF20466">
    <property type="entry name" value="MmeI_TRD"/>
    <property type="match status" value="1"/>
</dbReference>
<dbReference type="GO" id="GO:0009007">
    <property type="term" value="F:site-specific DNA-methyltransferase (adenine-specific) activity"/>
    <property type="evidence" value="ECO:0007669"/>
    <property type="project" value="UniProtKB-EC"/>
</dbReference>
<dbReference type="AlphaFoldDB" id="A0A4Q7U0I7"/>
<evidence type="ECO:0000259" key="7">
    <source>
        <dbReference type="Pfam" id="PF20466"/>
    </source>
</evidence>
<evidence type="ECO:0000256" key="2">
    <source>
        <dbReference type="ARBA" id="ARBA00022603"/>
    </source>
</evidence>
<feature type="domain" description="MmeI-like N-terminal" evidence="5">
    <location>
        <begin position="9"/>
        <end position="177"/>
    </location>
</feature>
<dbReference type="PANTHER" id="PTHR33841:SF1">
    <property type="entry name" value="DNA METHYLTRANSFERASE A"/>
    <property type="match status" value="1"/>
</dbReference>
<accession>A0A4Q7U0I7</accession>
<evidence type="ECO:0000256" key="4">
    <source>
        <dbReference type="ARBA" id="ARBA00047942"/>
    </source>
</evidence>
<dbReference type="InterPro" id="IPR029063">
    <property type="entry name" value="SAM-dependent_MTases_sf"/>
</dbReference>
<evidence type="ECO:0000313" key="11">
    <source>
        <dbReference type="Proteomes" id="UP000291832"/>
    </source>
</evidence>
<keyword evidence="3" id="KW-0808">Transferase</keyword>
<dbReference type="Pfam" id="PF20467">
    <property type="entry name" value="MmeI_C"/>
    <property type="match status" value="1"/>
</dbReference>
<dbReference type="EC" id="2.1.1.72" evidence="1"/>
<organism evidence="10 11">
    <name type="scientific">Leucobacter luti</name>
    <dbReference type="NCBI Taxonomy" id="340320"/>
    <lineage>
        <taxon>Bacteria</taxon>
        <taxon>Bacillati</taxon>
        <taxon>Actinomycetota</taxon>
        <taxon>Actinomycetes</taxon>
        <taxon>Micrococcales</taxon>
        <taxon>Microbacteriaceae</taxon>
        <taxon>Leucobacter</taxon>
    </lineage>
</organism>
<name>A0A4Q7U0I7_9MICO</name>
<dbReference type="PANTHER" id="PTHR33841">
    <property type="entry name" value="DNA METHYLTRANSFERASE YEEA-RELATED"/>
    <property type="match status" value="1"/>
</dbReference>
<dbReference type="Pfam" id="PF20465">
    <property type="entry name" value="MmeI_hel"/>
    <property type="match status" value="1"/>
</dbReference>
<dbReference type="EMBL" id="SHKI01000004">
    <property type="protein sequence ID" value="RZT66377.1"/>
    <property type="molecule type" value="Genomic_DNA"/>
</dbReference>
<feature type="domain" description="MmeI-like target recognition" evidence="7">
    <location>
        <begin position="628"/>
        <end position="837"/>
    </location>
</feature>
<keyword evidence="2" id="KW-0489">Methyltransferase</keyword>